<protein>
    <submittedName>
        <fullName evidence="5">Sugar kinase</fullName>
    </submittedName>
</protein>
<dbReference type="InterPro" id="IPR011611">
    <property type="entry name" value="PfkB_dom"/>
</dbReference>
<dbReference type="EMBL" id="JADPIE010000002">
    <property type="protein sequence ID" value="MBF8436200.1"/>
    <property type="molecule type" value="Genomic_DNA"/>
</dbReference>
<gene>
    <name evidence="5" type="ORF">I0Q91_03840</name>
</gene>
<evidence type="ECO:0000256" key="1">
    <source>
        <dbReference type="ARBA" id="ARBA00010688"/>
    </source>
</evidence>
<organism evidence="5 6">
    <name type="scientific">Halonatronomonas betaini</name>
    <dbReference type="NCBI Taxonomy" id="2778430"/>
    <lineage>
        <taxon>Bacteria</taxon>
        <taxon>Bacillati</taxon>
        <taxon>Bacillota</taxon>
        <taxon>Clostridia</taxon>
        <taxon>Halanaerobiales</taxon>
        <taxon>Halarsenatibacteraceae</taxon>
        <taxon>Halonatronomonas</taxon>
    </lineage>
</organism>
<dbReference type="InterPro" id="IPR052700">
    <property type="entry name" value="Carb_kinase_PfkB-like"/>
</dbReference>
<evidence type="ECO:0000259" key="4">
    <source>
        <dbReference type="Pfam" id="PF00294"/>
    </source>
</evidence>
<feature type="domain" description="Carbohydrate kinase PfkB" evidence="4">
    <location>
        <begin position="3"/>
        <end position="311"/>
    </location>
</feature>
<evidence type="ECO:0000256" key="3">
    <source>
        <dbReference type="ARBA" id="ARBA00022777"/>
    </source>
</evidence>
<dbReference type="PANTHER" id="PTHR43320">
    <property type="entry name" value="SUGAR KINASE"/>
    <property type="match status" value="1"/>
</dbReference>
<keyword evidence="2" id="KW-0808">Transferase</keyword>
<dbReference type="Proteomes" id="UP000621436">
    <property type="component" value="Unassembled WGS sequence"/>
</dbReference>
<dbReference type="PANTHER" id="PTHR43320:SF2">
    <property type="entry name" value="2-DEHYDRO-3-DEOXYGLUCONOKINASE_2-DEHYDRO-3-DEOXYGALACTONOKINASE"/>
    <property type="match status" value="1"/>
</dbReference>
<accession>A0A931ASW8</accession>
<dbReference type="CDD" id="cd01166">
    <property type="entry name" value="KdgK"/>
    <property type="match status" value="1"/>
</dbReference>
<dbReference type="InterPro" id="IPR029056">
    <property type="entry name" value="Ribokinase-like"/>
</dbReference>
<sequence length="340" mass="37582">MSKKLVTFGEIMLRLTPPDNKRFVQADSFNVIYGGGEANVAVSAANYGLDSYFVTKLPKNPIGRSALNEVRRYGVNTNYIARGGDRLGIYYCESGASQRGSNVIYDRAHSAIAEADFHDFNWDEIFDDTDWFHVTGITPALSPRMSEITIEAVKKAQELGVKVSCDLNYRAKLWTQKEARKVMTKVMQYVDVCIANEEDAEMTFGIKSGSDVDSGEINIEGYQDVAQQLIDKFDLEMVGSHLRISHNASLNDWIVVLYDGEKFVQSKEYNIHIVDRVGGGDSFAGALIYAQLTDKSLQETVEFGAAASALKQSIPGDFNHMSVEEVEAIASGPASGRVKR</sequence>
<comment type="similarity">
    <text evidence="1">Belongs to the carbohydrate kinase PfkB family.</text>
</comment>
<dbReference type="Pfam" id="PF00294">
    <property type="entry name" value="PfkB"/>
    <property type="match status" value="1"/>
</dbReference>
<comment type="caution">
    <text evidence="5">The sequence shown here is derived from an EMBL/GenBank/DDBJ whole genome shotgun (WGS) entry which is preliminary data.</text>
</comment>
<dbReference type="Gene3D" id="3.40.1190.20">
    <property type="match status" value="1"/>
</dbReference>
<evidence type="ECO:0000313" key="6">
    <source>
        <dbReference type="Proteomes" id="UP000621436"/>
    </source>
</evidence>
<name>A0A931ASW8_9FIRM</name>
<proteinExistence type="inferred from homology"/>
<dbReference type="GO" id="GO:0016301">
    <property type="term" value="F:kinase activity"/>
    <property type="evidence" value="ECO:0007669"/>
    <property type="project" value="UniProtKB-KW"/>
</dbReference>
<dbReference type="SUPFAM" id="SSF53613">
    <property type="entry name" value="Ribokinase-like"/>
    <property type="match status" value="1"/>
</dbReference>
<evidence type="ECO:0000256" key="2">
    <source>
        <dbReference type="ARBA" id="ARBA00022679"/>
    </source>
</evidence>
<keyword evidence="6" id="KW-1185">Reference proteome</keyword>
<keyword evidence="3 5" id="KW-0418">Kinase</keyword>
<reference evidence="5" key="1">
    <citation type="submission" date="2020-11" db="EMBL/GenBank/DDBJ databases">
        <title>Halonatronomonas betainensis gen. nov., sp. nov. a novel haloalkaliphilic representative of the family Halanaerobiacae capable of betaine degradation.</title>
        <authorList>
            <person name="Boltyanskaya Y."/>
            <person name="Kevbrin V."/>
            <person name="Detkova E."/>
            <person name="Grouzdev D.S."/>
            <person name="Koziaeva V."/>
            <person name="Zhilina T."/>
        </authorList>
    </citation>
    <scope>NUCLEOTIDE SEQUENCE</scope>
    <source>
        <strain evidence="5">Z-7014</strain>
    </source>
</reference>
<dbReference type="RefSeq" id="WP_270452995.1">
    <property type="nucleotide sequence ID" value="NZ_JADPIE010000002.1"/>
</dbReference>
<dbReference type="AlphaFoldDB" id="A0A931ASW8"/>
<evidence type="ECO:0000313" key="5">
    <source>
        <dbReference type="EMBL" id="MBF8436200.1"/>
    </source>
</evidence>